<evidence type="ECO:0000256" key="1">
    <source>
        <dbReference type="ARBA" id="ARBA00001971"/>
    </source>
</evidence>
<keyword evidence="8" id="KW-0256">Endoplasmic reticulum</keyword>
<evidence type="ECO:0000256" key="2">
    <source>
        <dbReference type="ARBA" id="ARBA00003690"/>
    </source>
</evidence>
<dbReference type="Gene3D" id="1.10.630.10">
    <property type="entry name" value="Cytochrome P450"/>
    <property type="match status" value="1"/>
</dbReference>
<dbReference type="InterPro" id="IPR001128">
    <property type="entry name" value="Cyt_P450"/>
</dbReference>
<keyword evidence="13" id="KW-0472">Membrane</keyword>
<dbReference type="OrthoDB" id="1470350at2759"/>
<evidence type="ECO:0000256" key="8">
    <source>
        <dbReference type="ARBA" id="ARBA00022824"/>
    </source>
</evidence>
<proteinExistence type="inferred from homology"/>
<dbReference type="PANTHER" id="PTHR24291">
    <property type="entry name" value="CYTOCHROME P450 FAMILY 4"/>
    <property type="match status" value="1"/>
</dbReference>
<gene>
    <name evidence="16" type="primary">AUGUSTUS-3.0.2_12501</name>
    <name evidence="16" type="ORF">TcasGA2_TC012501</name>
</gene>
<dbReference type="PROSITE" id="PS00086">
    <property type="entry name" value="CYTOCHROME_P450"/>
    <property type="match status" value="1"/>
</dbReference>
<reference evidence="16 17" key="1">
    <citation type="journal article" date="2008" name="Nature">
        <title>The genome of the model beetle and pest Tribolium castaneum.</title>
        <authorList>
            <consortium name="Tribolium Genome Sequencing Consortium"/>
            <person name="Richards S."/>
            <person name="Gibbs R.A."/>
            <person name="Weinstock G.M."/>
            <person name="Brown S.J."/>
            <person name="Denell R."/>
            <person name="Beeman R.W."/>
            <person name="Gibbs R."/>
            <person name="Beeman R.W."/>
            <person name="Brown S.J."/>
            <person name="Bucher G."/>
            <person name="Friedrich M."/>
            <person name="Grimmelikhuijzen C.J."/>
            <person name="Klingler M."/>
            <person name="Lorenzen M."/>
            <person name="Richards S."/>
            <person name="Roth S."/>
            <person name="Schroder R."/>
            <person name="Tautz D."/>
            <person name="Zdobnov E.M."/>
            <person name="Muzny D."/>
            <person name="Gibbs R.A."/>
            <person name="Weinstock G.M."/>
            <person name="Attaway T."/>
            <person name="Bell S."/>
            <person name="Buhay C.J."/>
            <person name="Chandrabose M.N."/>
            <person name="Chavez D."/>
            <person name="Clerk-Blankenburg K.P."/>
            <person name="Cree A."/>
            <person name="Dao M."/>
            <person name="Davis C."/>
            <person name="Chacko J."/>
            <person name="Dinh H."/>
            <person name="Dugan-Rocha S."/>
            <person name="Fowler G."/>
            <person name="Garner T.T."/>
            <person name="Garnes J."/>
            <person name="Gnirke A."/>
            <person name="Hawes A."/>
            <person name="Hernandez J."/>
            <person name="Hines S."/>
            <person name="Holder M."/>
            <person name="Hume J."/>
            <person name="Jhangiani S.N."/>
            <person name="Joshi V."/>
            <person name="Khan Z.M."/>
            <person name="Jackson L."/>
            <person name="Kovar C."/>
            <person name="Kowis A."/>
            <person name="Lee S."/>
            <person name="Lewis L.R."/>
            <person name="Margolis J."/>
            <person name="Morgan M."/>
            <person name="Nazareth L.V."/>
            <person name="Nguyen N."/>
            <person name="Okwuonu G."/>
            <person name="Parker D."/>
            <person name="Richards S."/>
            <person name="Ruiz S.J."/>
            <person name="Santibanez J."/>
            <person name="Savard J."/>
            <person name="Scherer S.E."/>
            <person name="Schneider B."/>
            <person name="Sodergren E."/>
            <person name="Tautz D."/>
            <person name="Vattahil S."/>
            <person name="Villasana D."/>
            <person name="White C.S."/>
            <person name="Wright R."/>
            <person name="Park Y."/>
            <person name="Beeman R.W."/>
            <person name="Lord J."/>
            <person name="Oppert B."/>
            <person name="Lorenzen M."/>
            <person name="Brown S."/>
            <person name="Wang L."/>
            <person name="Savard J."/>
            <person name="Tautz D."/>
            <person name="Richards S."/>
            <person name="Weinstock G."/>
            <person name="Gibbs R.A."/>
            <person name="Liu Y."/>
            <person name="Worley K."/>
            <person name="Weinstock G."/>
            <person name="Elsik C.G."/>
            <person name="Reese J.T."/>
            <person name="Elhaik E."/>
            <person name="Landan G."/>
            <person name="Graur D."/>
            <person name="Arensburger P."/>
            <person name="Atkinson P."/>
            <person name="Beeman R.W."/>
            <person name="Beidler J."/>
            <person name="Brown S.J."/>
            <person name="Demuth J.P."/>
            <person name="Drury D.W."/>
            <person name="Du Y.Z."/>
            <person name="Fujiwara H."/>
            <person name="Lorenzen M."/>
            <person name="Maselli V."/>
            <person name="Osanai M."/>
            <person name="Park Y."/>
            <person name="Robertson H.M."/>
            <person name="Tu Z."/>
            <person name="Wang J.J."/>
            <person name="Wang S."/>
            <person name="Richards S."/>
            <person name="Song H."/>
            <person name="Zhang L."/>
            <person name="Sodergren E."/>
            <person name="Werner D."/>
            <person name="Stanke M."/>
            <person name="Morgenstern B."/>
            <person name="Solovyev V."/>
            <person name="Kosarev P."/>
            <person name="Brown G."/>
            <person name="Chen H.C."/>
            <person name="Ermolaeva O."/>
            <person name="Hlavina W."/>
            <person name="Kapustin Y."/>
            <person name="Kiryutin B."/>
            <person name="Kitts P."/>
            <person name="Maglott D."/>
            <person name="Pruitt K."/>
            <person name="Sapojnikov V."/>
            <person name="Souvorov A."/>
            <person name="Mackey A.J."/>
            <person name="Waterhouse R.M."/>
            <person name="Wyder S."/>
            <person name="Zdobnov E.M."/>
            <person name="Zdobnov E.M."/>
            <person name="Wyder S."/>
            <person name="Kriventseva E.V."/>
            <person name="Kadowaki T."/>
            <person name="Bork P."/>
            <person name="Aranda M."/>
            <person name="Bao R."/>
            <person name="Beermann A."/>
            <person name="Berns N."/>
            <person name="Bolognesi R."/>
            <person name="Bonneton F."/>
            <person name="Bopp D."/>
            <person name="Brown S.J."/>
            <person name="Bucher G."/>
            <person name="Butts T."/>
            <person name="Chaumot A."/>
            <person name="Denell R.E."/>
            <person name="Ferrier D.E."/>
            <person name="Friedrich M."/>
            <person name="Gordon C.M."/>
            <person name="Jindra M."/>
            <person name="Klingler M."/>
            <person name="Lan Q."/>
            <person name="Lattorff H.M."/>
            <person name="Laudet V."/>
            <person name="von Levetsow C."/>
            <person name="Liu Z."/>
            <person name="Lutz R."/>
            <person name="Lynch J.A."/>
            <person name="da Fonseca R.N."/>
            <person name="Posnien N."/>
            <person name="Reuter R."/>
            <person name="Roth S."/>
            <person name="Savard J."/>
            <person name="Schinko J.B."/>
            <person name="Schmitt C."/>
            <person name="Schoppmeier M."/>
            <person name="Schroder R."/>
            <person name="Shippy T.D."/>
            <person name="Simonnet F."/>
            <person name="Marques-Souza H."/>
            <person name="Tautz D."/>
            <person name="Tomoyasu Y."/>
            <person name="Trauner J."/>
            <person name="Van der Zee M."/>
            <person name="Vervoort M."/>
            <person name="Wittkopp N."/>
            <person name="Wimmer E.A."/>
            <person name="Yang X."/>
            <person name="Jones A.K."/>
            <person name="Sattelle D.B."/>
            <person name="Ebert P.R."/>
            <person name="Nelson D."/>
            <person name="Scott J.G."/>
            <person name="Beeman R.W."/>
            <person name="Muthukrishnan S."/>
            <person name="Kramer K.J."/>
            <person name="Arakane Y."/>
            <person name="Beeman R.W."/>
            <person name="Zhu Q."/>
            <person name="Hogenkamp D."/>
            <person name="Dixit R."/>
            <person name="Oppert B."/>
            <person name="Jiang H."/>
            <person name="Zou Z."/>
            <person name="Marshall J."/>
            <person name="Elpidina E."/>
            <person name="Vinokurov K."/>
            <person name="Oppert C."/>
            <person name="Zou Z."/>
            <person name="Evans J."/>
            <person name="Lu Z."/>
            <person name="Zhao P."/>
            <person name="Sumathipala N."/>
            <person name="Altincicek B."/>
            <person name="Vilcinskas A."/>
            <person name="Williams M."/>
            <person name="Hultmark D."/>
            <person name="Hetru C."/>
            <person name="Jiang H."/>
            <person name="Grimmelikhuijzen C.J."/>
            <person name="Hauser F."/>
            <person name="Cazzamali G."/>
            <person name="Williamson M."/>
            <person name="Park Y."/>
            <person name="Li B."/>
            <person name="Tanaka Y."/>
            <person name="Predel R."/>
            <person name="Neupert S."/>
            <person name="Schachtner J."/>
            <person name="Verleyen P."/>
            <person name="Raible F."/>
            <person name="Bork P."/>
            <person name="Friedrich M."/>
            <person name="Walden K.K."/>
            <person name="Robertson H.M."/>
            <person name="Angeli S."/>
            <person name="Foret S."/>
            <person name="Bucher G."/>
            <person name="Schuetz S."/>
            <person name="Maleszka R."/>
            <person name="Wimmer E.A."/>
            <person name="Beeman R.W."/>
            <person name="Lorenzen M."/>
            <person name="Tomoyasu Y."/>
            <person name="Miller S.C."/>
            <person name="Grossmann D."/>
            <person name="Bucher G."/>
        </authorList>
    </citation>
    <scope>NUCLEOTIDE SEQUENCE [LARGE SCALE GENOMIC DNA]</scope>
    <source>
        <strain evidence="16 17">Georgia GA2</strain>
    </source>
</reference>
<feature type="binding site" description="axial binding residue" evidence="14">
    <location>
        <position position="449"/>
    </location>
    <ligand>
        <name>heme</name>
        <dbReference type="ChEBI" id="CHEBI:30413"/>
    </ligand>
    <ligandPart>
        <name>Fe</name>
        <dbReference type="ChEBI" id="CHEBI:18248"/>
    </ligandPart>
</feature>
<dbReference type="eggNOG" id="KOG0157">
    <property type="taxonomic scope" value="Eukaryota"/>
</dbReference>
<keyword evidence="11 14" id="KW-0408">Iron</keyword>
<reference evidence="16 17" key="2">
    <citation type="journal article" date="2010" name="Nucleic Acids Res.">
        <title>BeetleBase in 2010: revisions to provide comprehensive genomic information for Tribolium castaneum.</title>
        <authorList>
            <person name="Kim H.S."/>
            <person name="Murphy T."/>
            <person name="Xia J."/>
            <person name="Caragea D."/>
            <person name="Park Y."/>
            <person name="Beeman R.W."/>
            <person name="Lorenzen M.D."/>
            <person name="Butcher S."/>
            <person name="Manak J.R."/>
            <person name="Brown S.J."/>
        </authorList>
    </citation>
    <scope>GENOME REANNOTATION</scope>
    <source>
        <strain evidence="16 17">Georgia GA2</strain>
    </source>
</reference>
<dbReference type="PRINTS" id="PR00385">
    <property type="entry name" value="P450"/>
</dbReference>
<name>D6X2T0_TRICA</name>
<evidence type="ECO:0000256" key="13">
    <source>
        <dbReference type="ARBA" id="ARBA00023136"/>
    </source>
</evidence>
<dbReference type="GO" id="GO:0004497">
    <property type="term" value="F:monooxygenase activity"/>
    <property type="evidence" value="ECO:0007669"/>
    <property type="project" value="UniProtKB-KW"/>
</dbReference>
<keyword evidence="9" id="KW-0492">Microsome</keyword>
<dbReference type="PhylomeDB" id="D6X2T0"/>
<dbReference type="InterPro" id="IPR017972">
    <property type="entry name" value="Cyt_P450_CS"/>
</dbReference>
<evidence type="ECO:0000256" key="9">
    <source>
        <dbReference type="ARBA" id="ARBA00022848"/>
    </source>
</evidence>
<evidence type="ECO:0000256" key="10">
    <source>
        <dbReference type="ARBA" id="ARBA00023002"/>
    </source>
</evidence>
<accession>D6X2T0</accession>
<dbReference type="STRING" id="7070.D6X2T0"/>
<dbReference type="InParanoid" id="D6X2T0"/>
<organism evidence="16 17">
    <name type="scientific">Tribolium castaneum</name>
    <name type="common">Red flour beetle</name>
    <dbReference type="NCBI Taxonomy" id="7070"/>
    <lineage>
        <taxon>Eukaryota</taxon>
        <taxon>Metazoa</taxon>
        <taxon>Ecdysozoa</taxon>
        <taxon>Arthropoda</taxon>
        <taxon>Hexapoda</taxon>
        <taxon>Insecta</taxon>
        <taxon>Pterygota</taxon>
        <taxon>Neoptera</taxon>
        <taxon>Endopterygota</taxon>
        <taxon>Coleoptera</taxon>
        <taxon>Polyphaga</taxon>
        <taxon>Cucujiformia</taxon>
        <taxon>Tenebrionidae</taxon>
        <taxon>Tenebrionidae incertae sedis</taxon>
        <taxon>Tribolium</taxon>
    </lineage>
</organism>
<sequence length="503" mass="58071">MLLSTTLVCAIGLLGVFHLLAWIKFHASNYMKMCVIPGPPQKGILIGNMTYLQTTPEKIFLRLREATKNFYPIYKLNALHKCAANILNPEDCELIMSNSAHNQKGQIYDLLRNWLKDGLLTSFGAKWQTRRKILTPAFHFSILQQFVQIFNEEAEILVEDLKKDCSKSYISISSHITKFTLKTIAETAMGSKLKFETQKEIDYYQAVYDVGKILLYRLTHPWFIFHYVNFFSPWYLQEVKVTKTLHNFTREVIKHREENFKDIELPTEEHEVYKGKKRLAMLDLLLSAKHKEGIVENDGIQEEVDTFMFKGHDTTSAALCFALMLIASHSEVQESIVAEMREVLGDLSKKPSYNDLQNLKYLERCIKETLRLYPSVHFISRTLGQDLITTGGYTLPKESNAIIHIYDVHHNADIYPDPEKFDPDRFLPENVQKRHPYAYLPFSAGPRNCIGQRFAMLELKTAICAILANFTLQPIDTPETIILVVDIILRTKEPIKIKFVPRS</sequence>
<evidence type="ECO:0000256" key="4">
    <source>
        <dbReference type="ARBA" id="ARBA00004406"/>
    </source>
</evidence>
<comment type="cofactor">
    <cofactor evidence="1 14">
        <name>heme</name>
        <dbReference type="ChEBI" id="CHEBI:30413"/>
    </cofactor>
</comment>
<keyword evidence="6 14" id="KW-0349">Heme</keyword>
<dbReference type="InterPro" id="IPR002401">
    <property type="entry name" value="Cyt_P450_E_grp-I"/>
</dbReference>
<comment type="subcellular location">
    <subcellularLocation>
        <location evidence="4">Endoplasmic reticulum membrane</location>
        <topology evidence="4">Peripheral membrane protein</topology>
    </subcellularLocation>
    <subcellularLocation>
        <location evidence="3">Microsome membrane</location>
        <topology evidence="3">Peripheral membrane protein</topology>
    </subcellularLocation>
</comment>
<comment type="function">
    <text evidence="2">May be involved in the metabolism of insect hormones and in the breakdown of synthetic insecticides.</text>
</comment>
<dbReference type="GO" id="GO:0020037">
    <property type="term" value="F:heme binding"/>
    <property type="evidence" value="ECO:0007669"/>
    <property type="project" value="InterPro"/>
</dbReference>
<evidence type="ECO:0000256" key="15">
    <source>
        <dbReference type="RuleBase" id="RU000461"/>
    </source>
</evidence>
<evidence type="ECO:0000256" key="12">
    <source>
        <dbReference type="ARBA" id="ARBA00023033"/>
    </source>
</evidence>
<evidence type="ECO:0000256" key="14">
    <source>
        <dbReference type="PIRSR" id="PIRSR602401-1"/>
    </source>
</evidence>
<dbReference type="GO" id="GO:0005506">
    <property type="term" value="F:iron ion binding"/>
    <property type="evidence" value="ECO:0007669"/>
    <property type="project" value="InterPro"/>
</dbReference>
<dbReference type="EMBL" id="KQ971372">
    <property type="protein sequence ID" value="EFA10754.1"/>
    <property type="molecule type" value="Genomic_DNA"/>
</dbReference>
<evidence type="ECO:0000313" key="16">
    <source>
        <dbReference type="EMBL" id="EFA10754.1"/>
    </source>
</evidence>
<keyword evidence="7 14" id="KW-0479">Metal-binding</keyword>
<dbReference type="InterPro" id="IPR036396">
    <property type="entry name" value="Cyt_P450_sf"/>
</dbReference>
<dbReference type="OMA" id="LNERRCH"/>
<dbReference type="Proteomes" id="UP000007266">
    <property type="component" value="Linkage group 9"/>
</dbReference>
<evidence type="ECO:0000256" key="3">
    <source>
        <dbReference type="ARBA" id="ARBA00004174"/>
    </source>
</evidence>
<evidence type="ECO:0000256" key="5">
    <source>
        <dbReference type="ARBA" id="ARBA00010617"/>
    </source>
</evidence>
<dbReference type="SUPFAM" id="SSF48264">
    <property type="entry name" value="Cytochrome P450"/>
    <property type="match status" value="1"/>
</dbReference>
<protein>
    <submittedName>
        <fullName evidence="16">Cytochrome P450-like protein</fullName>
    </submittedName>
</protein>
<keyword evidence="17" id="KW-1185">Reference proteome</keyword>
<keyword evidence="12 15" id="KW-0503">Monooxygenase</keyword>
<dbReference type="AlphaFoldDB" id="D6X2T0"/>
<dbReference type="KEGG" id="tca:659878"/>
<evidence type="ECO:0000256" key="6">
    <source>
        <dbReference type="ARBA" id="ARBA00022617"/>
    </source>
</evidence>
<dbReference type="InterPro" id="IPR050196">
    <property type="entry name" value="Cytochrome_P450_Monoox"/>
</dbReference>
<dbReference type="GO" id="GO:0016705">
    <property type="term" value="F:oxidoreductase activity, acting on paired donors, with incorporation or reduction of molecular oxygen"/>
    <property type="evidence" value="ECO:0007669"/>
    <property type="project" value="InterPro"/>
</dbReference>
<dbReference type="PRINTS" id="PR00463">
    <property type="entry name" value="EP450I"/>
</dbReference>
<dbReference type="GO" id="GO:0005789">
    <property type="term" value="C:endoplasmic reticulum membrane"/>
    <property type="evidence" value="ECO:0007669"/>
    <property type="project" value="UniProtKB-SubCell"/>
</dbReference>
<dbReference type="Pfam" id="PF00067">
    <property type="entry name" value="p450"/>
    <property type="match status" value="1"/>
</dbReference>
<evidence type="ECO:0000256" key="7">
    <source>
        <dbReference type="ARBA" id="ARBA00022723"/>
    </source>
</evidence>
<keyword evidence="10 15" id="KW-0560">Oxidoreductase</keyword>
<evidence type="ECO:0000313" key="17">
    <source>
        <dbReference type="Proteomes" id="UP000007266"/>
    </source>
</evidence>
<comment type="similarity">
    <text evidence="5 15">Belongs to the cytochrome P450 family.</text>
</comment>
<dbReference type="HOGENOM" id="CLU_001570_5_1_1"/>
<evidence type="ECO:0000256" key="11">
    <source>
        <dbReference type="ARBA" id="ARBA00023004"/>
    </source>
</evidence>
<dbReference type="CDD" id="cd20628">
    <property type="entry name" value="CYP4"/>
    <property type="match status" value="1"/>
</dbReference>
<dbReference type="PANTHER" id="PTHR24291:SF189">
    <property type="entry name" value="CYTOCHROME P450 4C3-RELATED"/>
    <property type="match status" value="1"/>
</dbReference>